<evidence type="ECO:0000313" key="3">
    <source>
        <dbReference type="Proteomes" id="UP000034883"/>
    </source>
</evidence>
<dbReference type="EMBL" id="CP011125">
    <property type="protein sequence ID" value="AKF11670.1"/>
    <property type="molecule type" value="Genomic_DNA"/>
</dbReference>
<dbReference type="Proteomes" id="UP000034883">
    <property type="component" value="Chromosome"/>
</dbReference>
<dbReference type="KEGG" id="samy:DB32_008819"/>
<sequence>MRPRALPQRRPSRRAREHAPLHRSLSPRRLRRPSRRRRRAAQDRDDYGDRFTRCAFDARVECFLEGWSVRAILECSVEGGERLPITYRRGDL</sequence>
<feature type="region of interest" description="Disordered" evidence="1">
    <location>
        <begin position="1"/>
        <end position="45"/>
    </location>
</feature>
<keyword evidence="3" id="KW-1185">Reference proteome</keyword>
<organism evidence="2 3">
    <name type="scientific">Sandaracinus amylolyticus</name>
    <dbReference type="NCBI Taxonomy" id="927083"/>
    <lineage>
        <taxon>Bacteria</taxon>
        <taxon>Pseudomonadati</taxon>
        <taxon>Myxococcota</taxon>
        <taxon>Polyangia</taxon>
        <taxon>Polyangiales</taxon>
        <taxon>Sandaracinaceae</taxon>
        <taxon>Sandaracinus</taxon>
    </lineage>
</organism>
<gene>
    <name evidence="2" type="ORF">DB32_008819</name>
</gene>
<accession>A0A0F6YNA5</accession>
<name>A0A0F6YNA5_9BACT</name>
<dbReference type="AlphaFoldDB" id="A0A0F6YNA5"/>
<feature type="compositionally biased region" description="Basic residues" evidence="1">
    <location>
        <begin position="25"/>
        <end position="39"/>
    </location>
</feature>
<proteinExistence type="predicted"/>
<evidence type="ECO:0000313" key="2">
    <source>
        <dbReference type="EMBL" id="AKF11670.1"/>
    </source>
</evidence>
<dbReference type="STRING" id="927083.DB32_008819"/>
<reference evidence="2 3" key="1">
    <citation type="submission" date="2015-03" db="EMBL/GenBank/DDBJ databases">
        <title>Genome assembly of Sandaracinus amylolyticus DSM 53668.</title>
        <authorList>
            <person name="Sharma G."/>
            <person name="Subramanian S."/>
        </authorList>
    </citation>
    <scope>NUCLEOTIDE SEQUENCE [LARGE SCALE GENOMIC DNA]</scope>
    <source>
        <strain evidence="2 3">DSM 53668</strain>
    </source>
</reference>
<protein>
    <submittedName>
        <fullName evidence="2">Uncharacterized protein</fullName>
    </submittedName>
</protein>
<evidence type="ECO:0000256" key="1">
    <source>
        <dbReference type="SAM" id="MobiDB-lite"/>
    </source>
</evidence>